<dbReference type="InterPro" id="IPR025886">
    <property type="entry name" value="PP2-like"/>
</dbReference>
<dbReference type="InterPro" id="IPR036047">
    <property type="entry name" value="F-box-like_dom_sf"/>
</dbReference>
<proteinExistence type="predicted"/>
<dbReference type="PROSITE" id="PS50181">
    <property type="entry name" value="FBOX"/>
    <property type="match status" value="1"/>
</dbReference>
<dbReference type="Gene3D" id="1.20.1280.50">
    <property type="match status" value="1"/>
</dbReference>
<evidence type="ECO:0000313" key="3">
    <source>
        <dbReference type="Proteomes" id="UP000036987"/>
    </source>
</evidence>
<dbReference type="AlphaFoldDB" id="A0A0K9NZN8"/>
<dbReference type="InterPro" id="IPR001810">
    <property type="entry name" value="F-box_dom"/>
</dbReference>
<accession>A0A0K9NZN8</accession>
<organism evidence="2 3">
    <name type="scientific">Zostera marina</name>
    <name type="common">Eelgrass</name>
    <dbReference type="NCBI Taxonomy" id="29655"/>
    <lineage>
        <taxon>Eukaryota</taxon>
        <taxon>Viridiplantae</taxon>
        <taxon>Streptophyta</taxon>
        <taxon>Embryophyta</taxon>
        <taxon>Tracheophyta</taxon>
        <taxon>Spermatophyta</taxon>
        <taxon>Magnoliopsida</taxon>
        <taxon>Liliopsida</taxon>
        <taxon>Zosteraceae</taxon>
        <taxon>Zostera</taxon>
    </lineage>
</organism>
<keyword evidence="3" id="KW-1185">Reference proteome</keyword>
<dbReference type="PANTHER" id="PTHR32278:SF111">
    <property type="entry name" value="F-BOX PROTEIN PP2-B12-RELATED"/>
    <property type="match status" value="1"/>
</dbReference>
<dbReference type="Pfam" id="PF14299">
    <property type="entry name" value="PP2"/>
    <property type="match status" value="1"/>
</dbReference>
<gene>
    <name evidence="2" type="ORF">ZOSMA_487G00060</name>
</gene>
<dbReference type="STRING" id="29655.A0A0K9NZN8"/>
<dbReference type="CDD" id="cd22162">
    <property type="entry name" value="F-box_AtSKIP3-like"/>
    <property type="match status" value="1"/>
</dbReference>
<sequence>MEEASRDEFEMFSTLPRDCISLIFSLTSPRDLCSLATLSSVFRSMADLDELWEQFLPPNYQDILSRASTPVHFSSIKDLFFRLCDPILVDDGQKTIAVEKTSGKVCCMLSAKQVKFFNDRSFRKFGRVCEYLPVPESRFMNAARLVDPSFFDFQAMLTSAELSNNTTYVIYLVYKLNTTTYFDWKEGTCILDSLPMTTVELCESNSSPDNNYCCLVSVEDIHQACETEEEMEIINTYLPSEITSRDGETVYYPKKRQDGHWMEVALGEFFNGNEKDTILVHLTAFDTSHIDTLLIEGIEFRAKIL</sequence>
<dbReference type="Proteomes" id="UP000036987">
    <property type="component" value="Unassembled WGS sequence"/>
</dbReference>
<dbReference type="Pfam" id="PF12937">
    <property type="entry name" value="F-box-like"/>
    <property type="match status" value="1"/>
</dbReference>
<dbReference type="PANTHER" id="PTHR32278">
    <property type="entry name" value="F-BOX DOMAIN-CONTAINING PROTEIN"/>
    <property type="match status" value="1"/>
</dbReference>
<name>A0A0K9NZN8_ZOSMR</name>
<dbReference type="OMA" id="YIVFMES"/>
<evidence type="ECO:0000259" key="1">
    <source>
        <dbReference type="PROSITE" id="PS50181"/>
    </source>
</evidence>
<dbReference type="EMBL" id="LFYR01001404">
    <property type="protein sequence ID" value="KMZ62178.1"/>
    <property type="molecule type" value="Genomic_DNA"/>
</dbReference>
<dbReference type="OrthoDB" id="1927826at2759"/>
<reference evidence="3" key="1">
    <citation type="journal article" date="2016" name="Nature">
        <title>The genome of the seagrass Zostera marina reveals angiosperm adaptation to the sea.</title>
        <authorList>
            <person name="Olsen J.L."/>
            <person name="Rouze P."/>
            <person name="Verhelst B."/>
            <person name="Lin Y.-C."/>
            <person name="Bayer T."/>
            <person name="Collen J."/>
            <person name="Dattolo E."/>
            <person name="De Paoli E."/>
            <person name="Dittami S."/>
            <person name="Maumus F."/>
            <person name="Michel G."/>
            <person name="Kersting A."/>
            <person name="Lauritano C."/>
            <person name="Lohaus R."/>
            <person name="Toepel M."/>
            <person name="Tonon T."/>
            <person name="Vanneste K."/>
            <person name="Amirebrahimi M."/>
            <person name="Brakel J."/>
            <person name="Bostroem C."/>
            <person name="Chovatia M."/>
            <person name="Grimwood J."/>
            <person name="Jenkins J.W."/>
            <person name="Jueterbock A."/>
            <person name="Mraz A."/>
            <person name="Stam W.T."/>
            <person name="Tice H."/>
            <person name="Bornberg-Bauer E."/>
            <person name="Green P.J."/>
            <person name="Pearson G.A."/>
            <person name="Procaccini G."/>
            <person name="Duarte C.M."/>
            <person name="Schmutz J."/>
            <person name="Reusch T.B.H."/>
            <person name="Van de Peer Y."/>
        </authorList>
    </citation>
    <scope>NUCLEOTIDE SEQUENCE [LARGE SCALE GENOMIC DNA]</scope>
    <source>
        <strain evidence="3">cv. Finnish</strain>
    </source>
</reference>
<comment type="caution">
    <text evidence="2">The sequence shown here is derived from an EMBL/GenBank/DDBJ whole genome shotgun (WGS) entry which is preliminary data.</text>
</comment>
<dbReference type="SUPFAM" id="SSF81383">
    <property type="entry name" value="F-box domain"/>
    <property type="match status" value="1"/>
</dbReference>
<feature type="domain" description="F-box" evidence="1">
    <location>
        <begin position="9"/>
        <end position="55"/>
    </location>
</feature>
<evidence type="ECO:0000313" key="2">
    <source>
        <dbReference type="EMBL" id="KMZ62178.1"/>
    </source>
</evidence>
<protein>
    <recommendedName>
        <fullName evidence="1">F-box domain-containing protein</fullName>
    </recommendedName>
</protein>